<dbReference type="Pfam" id="PF11740">
    <property type="entry name" value="KfrA_N"/>
    <property type="match status" value="1"/>
</dbReference>
<evidence type="ECO:0000256" key="1">
    <source>
        <dbReference type="SAM" id="Coils"/>
    </source>
</evidence>
<evidence type="ECO:0000313" key="5">
    <source>
        <dbReference type="Proteomes" id="UP000544134"/>
    </source>
</evidence>
<dbReference type="EMBL" id="JABBGJ010000055">
    <property type="protein sequence ID" value="NMM03542.1"/>
    <property type="molecule type" value="Genomic_DNA"/>
</dbReference>
<proteinExistence type="predicted"/>
<gene>
    <name evidence="4" type="ORF">HHL24_37395</name>
</gene>
<dbReference type="Gene3D" id="1.10.287.1490">
    <property type="match status" value="1"/>
</dbReference>
<dbReference type="Proteomes" id="UP000544134">
    <property type="component" value="Unassembled WGS sequence"/>
</dbReference>
<name>A0A848IMK2_9BURK</name>
<feature type="coiled-coil region" evidence="1">
    <location>
        <begin position="208"/>
        <end position="249"/>
    </location>
</feature>
<protein>
    <submittedName>
        <fullName evidence="4">Transcriptional regulator</fullName>
    </submittedName>
</protein>
<organism evidence="4 5">
    <name type="scientific">Paraburkholderia polaris</name>
    <dbReference type="NCBI Taxonomy" id="2728848"/>
    <lineage>
        <taxon>Bacteria</taxon>
        <taxon>Pseudomonadati</taxon>
        <taxon>Pseudomonadota</taxon>
        <taxon>Betaproteobacteria</taxon>
        <taxon>Burkholderiales</taxon>
        <taxon>Burkholderiaceae</taxon>
        <taxon>Paraburkholderia</taxon>
    </lineage>
</organism>
<feature type="region of interest" description="Disordered" evidence="2">
    <location>
        <begin position="278"/>
        <end position="311"/>
    </location>
</feature>
<sequence>MRPAAATRDEIRATVLAMLAEAGDPEPPSGTRFRKIVSVRKLRARLGAGDPSTLSRVLNDIETEVVRTGLAGVAIPDLPDEIAAHMRALWQAAVAVQLDDVMRLRADAMQQAEASAAAHRDADLRTEMLRVELAELRSQLGRRDTELATLRADCRSLTERSGAYRTAAADLQGQLEAAGSTLVQMKETHAKEFAAVHTRYEGLSRQLLQETEHQRHALQTERERLTGQIAQAQERAAALEGLRDRLLSELAAERDAHQRAAAEAAVLTTLVAEQRALLRMPDSRGTAGSSRHRKAASGSPTRATTSRRRPK</sequence>
<keyword evidence="1" id="KW-0175">Coiled coil</keyword>
<comment type="caution">
    <text evidence="4">The sequence shown here is derived from an EMBL/GenBank/DDBJ whole genome shotgun (WGS) entry which is preliminary data.</text>
</comment>
<dbReference type="AlphaFoldDB" id="A0A848IMK2"/>
<feature type="domain" description="KfrA N-terminal DNA-binding" evidence="3">
    <location>
        <begin position="7"/>
        <end position="132"/>
    </location>
</feature>
<accession>A0A848IMK2</accession>
<reference evidence="4 5" key="1">
    <citation type="submission" date="2020-04" db="EMBL/GenBank/DDBJ databases">
        <title>Paraburkholderia sp. RP-4-7 isolated from soil.</title>
        <authorList>
            <person name="Dahal R.H."/>
        </authorList>
    </citation>
    <scope>NUCLEOTIDE SEQUENCE [LARGE SCALE GENOMIC DNA]</scope>
    <source>
        <strain evidence="4 5">RP-4-7</strain>
    </source>
</reference>
<keyword evidence="5" id="KW-1185">Reference proteome</keyword>
<evidence type="ECO:0000313" key="4">
    <source>
        <dbReference type="EMBL" id="NMM03542.1"/>
    </source>
</evidence>
<evidence type="ECO:0000259" key="3">
    <source>
        <dbReference type="Pfam" id="PF11740"/>
    </source>
</evidence>
<evidence type="ECO:0000256" key="2">
    <source>
        <dbReference type="SAM" id="MobiDB-lite"/>
    </source>
</evidence>
<dbReference type="InterPro" id="IPR021104">
    <property type="entry name" value="KfrA_DNA-bd_N"/>
</dbReference>